<evidence type="ECO:0000313" key="3">
    <source>
        <dbReference type="Proteomes" id="UP000051184"/>
    </source>
</evidence>
<sequence>MSQDPDNKSDEYDEGVSPPSIYESDPTPEEDLWFLPGPPEDFAPGESPLIFAQRETSVAPKDWSAAERSSYRGLVSAAEALARFGARLEALPSDVVERIALQSVAAILRSEGVWLKPEQIALFRALRVSSQEETRDLERASWAVRRLIAMRKGSPIEEGLRAFLGRQKVVERQALPNEDRALGEELDSVGEDWTKQIEAMGQLHPLTRAACGLFLWRRLQITAPDEALEPMVAAALLGADAQAPFLPVPEGVAPLHMRASNPEEALASFYQTVERGALAALLEVERLLAWRARAKELTDDLSGRTPRSLVETSLRFPVFSAELAARLAKCAPMSARRNLKLFEERGLLKEVTGQRRYRFWSAKL</sequence>
<reference evidence="3" key="1">
    <citation type="submission" date="2015-09" db="EMBL/GenBank/DDBJ databases">
        <authorList>
            <person name="Rodrigo-Torres Lidia"/>
            <person name="Arahal R.David."/>
        </authorList>
    </citation>
    <scope>NUCLEOTIDE SEQUENCE [LARGE SCALE GENOMIC DNA]</scope>
    <source>
        <strain evidence="3">CECT 5114</strain>
    </source>
</reference>
<evidence type="ECO:0008006" key="4">
    <source>
        <dbReference type="Google" id="ProtNLM"/>
    </source>
</evidence>
<feature type="region of interest" description="Disordered" evidence="1">
    <location>
        <begin position="1"/>
        <end position="46"/>
    </location>
</feature>
<evidence type="ECO:0000313" key="2">
    <source>
        <dbReference type="EMBL" id="CUK25905.1"/>
    </source>
</evidence>
<dbReference type="Proteomes" id="UP000051184">
    <property type="component" value="Unassembled WGS sequence"/>
</dbReference>
<accession>A0A0P1IR14</accession>
<organism evidence="2 3">
    <name type="scientific">Cognatishimia activa</name>
    <dbReference type="NCBI Taxonomy" id="1715691"/>
    <lineage>
        <taxon>Bacteria</taxon>
        <taxon>Pseudomonadati</taxon>
        <taxon>Pseudomonadota</taxon>
        <taxon>Alphaproteobacteria</taxon>
        <taxon>Rhodobacterales</taxon>
        <taxon>Paracoccaceae</taxon>
        <taxon>Cognatishimia</taxon>
    </lineage>
</organism>
<proteinExistence type="predicted"/>
<dbReference type="AlphaFoldDB" id="A0A0P1IR14"/>
<gene>
    <name evidence="2" type="ORF">TA5114_01709</name>
</gene>
<dbReference type="STRING" id="1715691.TA5113_01868"/>
<keyword evidence="3" id="KW-1185">Reference proteome</keyword>
<dbReference type="EMBL" id="CYUE01000018">
    <property type="protein sequence ID" value="CUK25905.1"/>
    <property type="molecule type" value="Genomic_DNA"/>
</dbReference>
<dbReference type="OrthoDB" id="8455637at2"/>
<name>A0A0P1IR14_9RHOB</name>
<dbReference type="RefSeq" id="WP_058314861.1">
    <property type="nucleotide sequence ID" value="NZ_CYTO01000019.1"/>
</dbReference>
<feature type="compositionally biased region" description="Basic and acidic residues" evidence="1">
    <location>
        <begin position="1"/>
        <end position="10"/>
    </location>
</feature>
<protein>
    <recommendedName>
        <fullName evidence="4">HTH DNA binding domain protein</fullName>
    </recommendedName>
</protein>
<evidence type="ECO:0000256" key="1">
    <source>
        <dbReference type="SAM" id="MobiDB-lite"/>
    </source>
</evidence>